<dbReference type="AlphaFoldDB" id="A0A922CPP8"/>
<sequence>MKNNYIVLIYKAKINTNITLQPKSLIIAFCKRQEAFIDKLLRINDAHILICSTYPFRRPKYMPKDDPVVETLQGVMYSRGSTTSSNIVILRNYLQSKNNNANKSLKNSLSDLKKPSTVNNTTEFEDGGFKTFAILSIDNLLAHYYNIMQTQTVNNPFNQNKSNEKMHCNSTFIVGKIWLRDFISNSQYIKPHFNKTFYKPDFINETMFDTPLLDRYVEVVNKVYNILTTQISFKNILKPLGQNFIYVIFSNR</sequence>
<gene>
    <name evidence="1" type="ORF">O3G_MSEX008246</name>
</gene>
<accession>A0A922CPP8</accession>
<protein>
    <submittedName>
        <fullName evidence="1">Uncharacterized protein</fullName>
    </submittedName>
</protein>
<dbReference type="Proteomes" id="UP000791440">
    <property type="component" value="Unassembled WGS sequence"/>
</dbReference>
<comment type="caution">
    <text evidence="1">The sequence shown here is derived from an EMBL/GenBank/DDBJ whole genome shotgun (WGS) entry which is preliminary data.</text>
</comment>
<keyword evidence="2" id="KW-1185">Reference proteome</keyword>
<reference evidence="1" key="2">
    <citation type="submission" date="2020-12" db="EMBL/GenBank/DDBJ databases">
        <authorList>
            <person name="Kanost M."/>
        </authorList>
    </citation>
    <scope>NUCLEOTIDE SEQUENCE</scope>
</reference>
<dbReference type="EMBL" id="JH668448">
    <property type="protein sequence ID" value="KAG6453696.1"/>
    <property type="molecule type" value="Genomic_DNA"/>
</dbReference>
<evidence type="ECO:0000313" key="2">
    <source>
        <dbReference type="Proteomes" id="UP000791440"/>
    </source>
</evidence>
<organism evidence="1 2">
    <name type="scientific">Manduca sexta</name>
    <name type="common">Tobacco hawkmoth</name>
    <name type="synonym">Tobacco hornworm</name>
    <dbReference type="NCBI Taxonomy" id="7130"/>
    <lineage>
        <taxon>Eukaryota</taxon>
        <taxon>Metazoa</taxon>
        <taxon>Ecdysozoa</taxon>
        <taxon>Arthropoda</taxon>
        <taxon>Hexapoda</taxon>
        <taxon>Insecta</taxon>
        <taxon>Pterygota</taxon>
        <taxon>Neoptera</taxon>
        <taxon>Endopterygota</taxon>
        <taxon>Lepidoptera</taxon>
        <taxon>Glossata</taxon>
        <taxon>Ditrysia</taxon>
        <taxon>Bombycoidea</taxon>
        <taxon>Sphingidae</taxon>
        <taxon>Sphinginae</taxon>
        <taxon>Sphingini</taxon>
        <taxon>Manduca</taxon>
    </lineage>
</organism>
<name>A0A922CPP8_MANSE</name>
<reference evidence="1" key="1">
    <citation type="journal article" date="2016" name="Insect Biochem. Mol. Biol.">
        <title>Multifaceted biological insights from a draft genome sequence of the tobacco hornworm moth, Manduca sexta.</title>
        <authorList>
            <person name="Kanost M.R."/>
            <person name="Arrese E.L."/>
            <person name="Cao X."/>
            <person name="Chen Y.R."/>
            <person name="Chellapilla S."/>
            <person name="Goldsmith M.R."/>
            <person name="Grosse-Wilde E."/>
            <person name="Heckel D.G."/>
            <person name="Herndon N."/>
            <person name="Jiang H."/>
            <person name="Papanicolaou A."/>
            <person name="Qu J."/>
            <person name="Soulages J.L."/>
            <person name="Vogel H."/>
            <person name="Walters J."/>
            <person name="Waterhouse R.M."/>
            <person name="Ahn S.J."/>
            <person name="Almeida F.C."/>
            <person name="An C."/>
            <person name="Aqrawi P."/>
            <person name="Bretschneider A."/>
            <person name="Bryant W.B."/>
            <person name="Bucks S."/>
            <person name="Chao H."/>
            <person name="Chevignon G."/>
            <person name="Christen J.M."/>
            <person name="Clarke D.F."/>
            <person name="Dittmer N.T."/>
            <person name="Ferguson L.C.F."/>
            <person name="Garavelou S."/>
            <person name="Gordon K.H.J."/>
            <person name="Gunaratna R.T."/>
            <person name="Han Y."/>
            <person name="Hauser F."/>
            <person name="He Y."/>
            <person name="Heidel-Fischer H."/>
            <person name="Hirsh A."/>
            <person name="Hu Y."/>
            <person name="Jiang H."/>
            <person name="Kalra D."/>
            <person name="Klinner C."/>
            <person name="Konig C."/>
            <person name="Kovar C."/>
            <person name="Kroll A.R."/>
            <person name="Kuwar S.S."/>
            <person name="Lee S.L."/>
            <person name="Lehman R."/>
            <person name="Li K."/>
            <person name="Li Z."/>
            <person name="Liang H."/>
            <person name="Lovelace S."/>
            <person name="Lu Z."/>
            <person name="Mansfield J.H."/>
            <person name="McCulloch K.J."/>
            <person name="Mathew T."/>
            <person name="Morton B."/>
            <person name="Muzny D.M."/>
            <person name="Neunemann D."/>
            <person name="Ongeri F."/>
            <person name="Pauchet Y."/>
            <person name="Pu L.L."/>
            <person name="Pyrousis I."/>
            <person name="Rao X.J."/>
            <person name="Redding A."/>
            <person name="Roesel C."/>
            <person name="Sanchez-Gracia A."/>
            <person name="Schaack S."/>
            <person name="Shukla A."/>
            <person name="Tetreau G."/>
            <person name="Wang Y."/>
            <person name="Xiong G.H."/>
            <person name="Traut W."/>
            <person name="Walsh T.K."/>
            <person name="Worley K.C."/>
            <person name="Wu D."/>
            <person name="Wu W."/>
            <person name="Wu Y.Q."/>
            <person name="Zhang X."/>
            <person name="Zou Z."/>
            <person name="Zucker H."/>
            <person name="Briscoe A.D."/>
            <person name="Burmester T."/>
            <person name="Clem R.J."/>
            <person name="Feyereisen R."/>
            <person name="Grimmelikhuijzen C.J.P."/>
            <person name="Hamodrakas S.J."/>
            <person name="Hansson B.S."/>
            <person name="Huguet E."/>
            <person name="Jermiin L.S."/>
            <person name="Lan Q."/>
            <person name="Lehman H.K."/>
            <person name="Lorenzen M."/>
            <person name="Merzendorfer H."/>
            <person name="Michalopoulos I."/>
            <person name="Morton D.B."/>
            <person name="Muthukrishnan S."/>
            <person name="Oakeshott J.G."/>
            <person name="Palmer W."/>
            <person name="Park Y."/>
            <person name="Passarelli A.L."/>
            <person name="Rozas J."/>
            <person name="Schwartz L.M."/>
            <person name="Smith W."/>
            <person name="Southgate A."/>
            <person name="Vilcinskas A."/>
            <person name="Vogt R."/>
            <person name="Wang P."/>
            <person name="Werren J."/>
            <person name="Yu X.Q."/>
            <person name="Zhou J.J."/>
            <person name="Brown S.J."/>
            <person name="Scherer S.E."/>
            <person name="Richards S."/>
            <person name="Blissard G.W."/>
        </authorList>
    </citation>
    <scope>NUCLEOTIDE SEQUENCE</scope>
</reference>
<proteinExistence type="predicted"/>
<evidence type="ECO:0000313" key="1">
    <source>
        <dbReference type="EMBL" id="KAG6453696.1"/>
    </source>
</evidence>